<evidence type="ECO:0000256" key="2">
    <source>
        <dbReference type="ARBA" id="ARBA00022801"/>
    </source>
</evidence>
<reference evidence="5" key="1">
    <citation type="submission" date="2022-12" db="EMBL/GenBank/DDBJ databases">
        <title>Bacterial isolates from different developmental stages of Nematostella vectensis.</title>
        <authorList>
            <person name="Fraune S."/>
        </authorList>
    </citation>
    <scope>NUCLEOTIDE SEQUENCE</scope>
    <source>
        <strain evidence="5">G21630-S1</strain>
    </source>
</reference>
<keyword evidence="6" id="KW-1185">Reference proteome</keyword>
<feature type="domain" description="Nudix hydrolase" evidence="4">
    <location>
        <begin position="2"/>
        <end position="142"/>
    </location>
</feature>
<accession>A0ABT4LHS7</accession>
<comment type="caution">
    <text evidence="5">The sequence shown here is derived from an EMBL/GenBank/DDBJ whole genome shotgun (WGS) entry which is preliminary data.</text>
</comment>
<dbReference type="Gene3D" id="3.90.79.10">
    <property type="entry name" value="Nucleoside Triphosphate Pyrophosphohydrolase"/>
    <property type="match status" value="1"/>
</dbReference>
<organism evidence="5 6">
    <name type="scientific">Kiloniella laminariae</name>
    <dbReference type="NCBI Taxonomy" id="454162"/>
    <lineage>
        <taxon>Bacteria</taxon>
        <taxon>Pseudomonadati</taxon>
        <taxon>Pseudomonadota</taxon>
        <taxon>Alphaproteobacteria</taxon>
        <taxon>Rhodospirillales</taxon>
        <taxon>Kiloniellaceae</taxon>
        <taxon>Kiloniella</taxon>
    </lineage>
</organism>
<name>A0ABT4LHS7_9PROT</name>
<evidence type="ECO:0000259" key="4">
    <source>
        <dbReference type="PROSITE" id="PS51462"/>
    </source>
</evidence>
<dbReference type="SUPFAM" id="SSF55811">
    <property type="entry name" value="Nudix"/>
    <property type="match status" value="1"/>
</dbReference>
<sequence>MKRRRAVRAVMLSPDKRILLAKMQYAHRVPLWLTPGGGLEGEEDPVHALRRELNEEIFVSDWKIGPAVWTREHCLIFKGSEICVNEIFYLIEAAKFVPPQAMPDENENQNFQGYHWWSIAEIIGSDEVFVPEKIGFYLPDLIEGVIPDKPVEVGV</sequence>
<keyword evidence="2" id="KW-0378">Hydrolase</keyword>
<evidence type="ECO:0000313" key="6">
    <source>
        <dbReference type="Proteomes" id="UP001069802"/>
    </source>
</evidence>
<dbReference type="Pfam" id="PF00293">
    <property type="entry name" value="NUDIX"/>
    <property type="match status" value="1"/>
</dbReference>
<evidence type="ECO:0000256" key="3">
    <source>
        <dbReference type="ARBA" id="ARBA00022842"/>
    </source>
</evidence>
<dbReference type="RefSeq" id="WP_269422837.1">
    <property type="nucleotide sequence ID" value="NZ_JAPWGY010000002.1"/>
</dbReference>
<keyword evidence="3" id="KW-0460">Magnesium</keyword>
<dbReference type="PANTHER" id="PTHR43046">
    <property type="entry name" value="GDP-MANNOSE MANNOSYL HYDROLASE"/>
    <property type="match status" value="1"/>
</dbReference>
<dbReference type="PROSITE" id="PS51462">
    <property type="entry name" value="NUDIX"/>
    <property type="match status" value="1"/>
</dbReference>
<evidence type="ECO:0000313" key="5">
    <source>
        <dbReference type="EMBL" id="MCZ4280654.1"/>
    </source>
</evidence>
<gene>
    <name evidence="5" type="ORF">O4H49_07680</name>
</gene>
<dbReference type="Proteomes" id="UP001069802">
    <property type="component" value="Unassembled WGS sequence"/>
</dbReference>
<dbReference type="InterPro" id="IPR000086">
    <property type="entry name" value="NUDIX_hydrolase_dom"/>
</dbReference>
<evidence type="ECO:0000256" key="1">
    <source>
        <dbReference type="ARBA" id="ARBA00001946"/>
    </source>
</evidence>
<dbReference type="EMBL" id="JAPWGY010000002">
    <property type="protein sequence ID" value="MCZ4280654.1"/>
    <property type="molecule type" value="Genomic_DNA"/>
</dbReference>
<comment type="cofactor">
    <cofactor evidence="1">
        <name>Mg(2+)</name>
        <dbReference type="ChEBI" id="CHEBI:18420"/>
    </cofactor>
</comment>
<proteinExistence type="predicted"/>
<dbReference type="InterPro" id="IPR015797">
    <property type="entry name" value="NUDIX_hydrolase-like_dom_sf"/>
</dbReference>
<protein>
    <submittedName>
        <fullName evidence="5">NUDIX domain-containing protein</fullName>
    </submittedName>
</protein>
<dbReference type="PANTHER" id="PTHR43046:SF12">
    <property type="entry name" value="GDP-MANNOSE MANNOSYL HYDROLASE"/>
    <property type="match status" value="1"/>
</dbReference>